<dbReference type="EMBL" id="JYNZ01000005">
    <property type="protein sequence ID" value="KXK26094.1"/>
    <property type="molecule type" value="Genomic_DNA"/>
</dbReference>
<comment type="caution">
    <text evidence="1">The sequence shown here is derived from an EMBL/GenBank/DDBJ whole genome shotgun (WGS) entry which is preliminary data.</text>
</comment>
<evidence type="ECO:0000313" key="2">
    <source>
        <dbReference type="Proteomes" id="UP000070457"/>
    </source>
</evidence>
<accession>A0A136LWR5</accession>
<evidence type="ECO:0000313" key="1">
    <source>
        <dbReference type="EMBL" id="KXK26094.1"/>
    </source>
</evidence>
<reference evidence="1 2" key="1">
    <citation type="submission" date="2015-02" db="EMBL/GenBank/DDBJ databases">
        <title>Improved understanding of the partial-nitritation anammox process through 23 genomes representing the majority of the microbial community.</title>
        <authorList>
            <person name="Speth D.R."/>
            <person name="In T Zandt M."/>
            <person name="Guerrero Cruz S."/>
            <person name="Jetten M.S."/>
            <person name="Dutilh B.E."/>
        </authorList>
    </citation>
    <scope>NUCLEOTIDE SEQUENCE [LARGE SCALE GENOMIC DNA]</scope>
    <source>
        <strain evidence="1">OLB20</strain>
    </source>
</reference>
<proteinExistence type="predicted"/>
<dbReference type="Proteomes" id="UP000070457">
    <property type="component" value="Unassembled WGS sequence"/>
</dbReference>
<organism evidence="1 2">
    <name type="scientific">candidate division WS6 bacterium OLB20</name>
    <dbReference type="NCBI Taxonomy" id="1617426"/>
    <lineage>
        <taxon>Bacteria</taxon>
        <taxon>Candidatus Dojkabacteria</taxon>
    </lineage>
</organism>
<sequence>MDLPQPNKGKALSLTISGKKVYRYPVKTQLIMSTDDLYAIVREAVGQYIPHFKGRKLFIGVTEKAVASSQGRGFPIKDIKPSSLANFLVRFVHKSDYGIGLGSPETMEIAIREAGVPRIILAAFIAAVTKPLGMKGMFYRVAGKRVRSIDGPVKYALPPFNQYAVLGAKEPDTVAKKLHKLLDVPVFIMDSNDIGANIIGSSGIAEDEKSLIRQAYQDNFWGNTDEQTPVAMIVWD</sequence>
<protein>
    <submittedName>
        <fullName evidence="1">F420-0:Gamma-glutamyl ligase</fullName>
    </submittedName>
</protein>
<name>A0A136LWR5_9BACT</name>
<dbReference type="SUPFAM" id="SSF144010">
    <property type="entry name" value="CofE-like"/>
    <property type="match status" value="1"/>
</dbReference>
<keyword evidence="1" id="KW-0436">Ligase</keyword>
<dbReference type="AlphaFoldDB" id="A0A136LWR5"/>
<dbReference type="GO" id="GO:0016874">
    <property type="term" value="F:ligase activity"/>
    <property type="evidence" value="ECO:0007669"/>
    <property type="project" value="UniProtKB-KW"/>
</dbReference>
<gene>
    <name evidence="1" type="ORF">TR69_WS6001001388</name>
</gene>
<dbReference type="STRING" id="1617426.TR69_WS6001001388"/>